<feature type="domain" description="VTT" evidence="8">
    <location>
        <begin position="34"/>
        <end position="157"/>
    </location>
</feature>
<comment type="similarity">
    <text evidence="2">Belongs to the DedA family.</text>
</comment>
<feature type="transmembrane region" description="Helical" evidence="7">
    <location>
        <begin position="140"/>
        <end position="163"/>
    </location>
</feature>
<sequence>MIEDVLGSLPPILVYLLVATLVTAEVAVTAGLVLPSATALIALGLLANAGTVGIAPSIGVAVASALLGGNIAYHSGRRLGPRTRTNRLGRWIGPKRWERADRLLAKYGGRAVFVGQWVVVARTLVPRLAGMSGMPYRRFLVLHAPAAALWAVWLTGVSYLLGASYDQVAGRVGHAGGALAALTGVVVALVLIGGWIGRHPDPVRAAVAFVRRRIRVRRPLGDLGPVARAAISLAVLAGVAALLVVVTPVAVRFSGLDEVDASVAEWARSEWASDTYLFALQCATTLEPEHLIGAAAVLSSVRWWWSVRRLWPIDVVGALTAFRPALPLIVFAVVIDQLAPAGWRPPEQVMFPPIAEYGGPLPTGAAFGVIADIAATHTAKLTAAVGLLVWLLTQRLRWSFAVTGWTAGAIVVVVISGSWVYLGWSRVSETVAAILLGIAWTAFNAAIWASSPPTAPAPAGVALPAPVPAASALRAGSALHAGPAAPAGPAVPAVPAGPAVPAVRVPAVPSGPAVPAGPAGPADQGQTHVL</sequence>
<evidence type="ECO:0000256" key="4">
    <source>
        <dbReference type="ARBA" id="ARBA00022692"/>
    </source>
</evidence>
<dbReference type="EMBL" id="BSDI01000036">
    <property type="protein sequence ID" value="GLI00788.1"/>
    <property type="molecule type" value="Genomic_DNA"/>
</dbReference>
<reference evidence="9" key="1">
    <citation type="submission" date="2022-12" db="EMBL/GenBank/DDBJ databases">
        <title>New Phytohabitans aurantiacus sp. RD004123 nov., an actinomycete isolated from soil.</title>
        <authorList>
            <person name="Triningsih D.W."/>
            <person name="Harunari E."/>
            <person name="Igarashi Y."/>
        </authorList>
    </citation>
    <scope>NUCLEOTIDE SEQUENCE</scope>
    <source>
        <strain evidence="9">RD004123</strain>
    </source>
</reference>
<feature type="transmembrane region" description="Helical" evidence="7">
    <location>
        <begin position="404"/>
        <end position="424"/>
    </location>
</feature>
<feature type="transmembrane region" description="Helical" evidence="7">
    <location>
        <begin position="310"/>
        <end position="335"/>
    </location>
</feature>
<dbReference type="Proteomes" id="UP001144280">
    <property type="component" value="Unassembled WGS sequence"/>
</dbReference>
<evidence type="ECO:0000313" key="9">
    <source>
        <dbReference type="EMBL" id="GLI00788.1"/>
    </source>
</evidence>
<organism evidence="9 10">
    <name type="scientific">Phytohabitans aurantiacus</name>
    <dbReference type="NCBI Taxonomy" id="3016789"/>
    <lineage>
        <taxon>Bacteria</taxon>
        <taxon>Bacillati</taxon>
        <taxon>Actinomycetota</taxon>
        <taxon>Actinomycetes</taxon>
        <taxon>Micromonosporales</taxon>
        <taxon>Micromonosporaceae</taxon>
    </lineage>
</organism>
<protein>
    <recommendedName>
        <fullName evidence="8">VTT domain-containing protein</fullName>
    </recommendedName>
</protein>
<dbReference type="PANTHER" id="PTHR42709">
    <property type="entry name" value="ALKALINE PHOSPHATASE LIKE PROTEIN"/>
    <property type="match status" value="1"/>
</dbReference>
<keyword evidence="4 7" id="KW-0812">Transmembrane</keyword>
<feature type="transmembrane region" description="Helical" evidence="7">
    <location>
        <begin position="103"/>
        <end position="120"/>
    </location>
</feature>
<feature type="transmembrane region" description="Helical" evidence="7">
    <location>
        <begin position="365"/>
        <end position="392"/>
    </location>
</feature>
<feature type="transmembrane region" description="Helical" evidence="7">
    <location>
        <begin position="175"/>
        <end position="196"/>
    </location>
</feature>
<gene>
    <name evidence="9" type="ORF">Pa4123_60640</name>
</gene>
<evidence type="ECO:0000256" key="5">
    <source>
        <dbReference type="ARBA" id="ARBA00022989"/>
    </source>
</evidence>
<feature type="transmembrane region" description="Helical" evidence="7">
    <location>
        <begin position="12"/>
        <end position="34"/>
    </location>
</feature>
<dbReference type="InterPro" id="IPR032816">
    <property type="entry name" value="VTT_dom"/>
</dbReference>
<evidence type="ECO:0000256" key="2">
    <source>
        <dbReference type="ARBA" id="ARBA00010792"/>
    </source>
</evidence>
<feature type="transmembrane region" description="Helical" evidence="7">
    <location>
        <begin position="40"/>
        <end position="73"/>
    </location>
</feature>
<evidence type="ECO:0000256" key="7">
    <source>
        <dbReference type="SAM" id="Phobius"/>
    </source>
</evidence>
<comment type="subcellular location">
    <subcellularLocation>
        <location evidence="1">Cell membrane</location>
        <topology evidence="1">Multi-pass membrane protein</topology>
    </subcellularLocation>
</comment>
<proteinExistence type="inferred from homology"/>
<dbReference type="InterPro" id="IPR051311">
    <property type="entry name" value="DedA_domain"/>
</dbReference>
<name>A0ABQ5R2J7_9ACTN</name>
<evidence type="ECO:0000313" key="10">
    <source>
        <dbReference type="Proteomes" id="UP001144280"/>
    </source>
</evidence>
<keyword evidence="10" id="KW-1185">Reference proteome</keyword>
<evidence type="ECO:0000256" key="1">
    <source>
        <dbReference type="ARBA" id="ARBA00004651"/>
    </source>
</evidence>
<comment type="caution">
    <text evidence="9">The sequence shown here is derived from an EMBL/GenBank/DDBJ whole genome shotgun (WGS) entry which is preliminary data.</text>
</comment>
<feature type="transmembrane region" description="Helical" evidence="7">
    <location>
        <begin position="226"/>
        <end position="246"/>
    </location>
</feature>
<dbReference type="Pfam" id="PF09335">
    <property type="entry name" value="VTT_dom"/>
    <property type="match status" value="1"/>
</dbReference>
<evidence type="ECO:0000259" key="8">
    <source>
        <dbReference type="Pfam" id="PF09335"/>
    </source>
</evidence>
<evidence type="ECO:0000256" key="6">
    <source>
        <dbReference type="ARBA" id="ARBA00023136"/>
    </source>
</evidence>
<feature type="transmembrane region" description="Helical" evidence="7">
    <location>
        <begin position="430"/>
        <end position="449"/>
    </location>
</feature>
<keyword evidence="6 7" id="KW-0472">Membrane</keyword>
<keyword evidence="3" id="KW-1003">Cell membrane</keyword>
<dbReference type="RefSeq" id="WP_281901335.1">
    <property type="nucleotide sequence ID" value="NZ_BSDI01000036.1"/>
</dbReference>
<keyword evidence="5 7" id="KW-1133">Transmembrane helix</keyword>
<evidence type="ECO:0000256" key="3">
    <source>
        <dbReference type="ARBA" id="ARBA00022475"/>
    </source>
</evidence>
<dbReference type="PANTHER" id="PTHR42709:SF6">
    <property type="entry name" value="UNDECAPRENYL PHOSPHATE TRANSPORTER A"/>
    <property type="match status" value="1"/>
</dbReference>
<accession>A0ABQ5R2J7</accession>